<feature type="domain" description="C2H2-type" evidence="5">
    <location>
        <begin position="1762"/>
        <end position="1789"/>
    </location>
</feature>
<dbReference type="SUPFAM" id="SSF56112">
    <property type="entry name" value="Protein kinase-like (PK-like)"/>
    <property type="match status" value="1"/>
</dbReference>
<dbReference type="SMART" id="SM00146">
    <property type="entry name" value="PI3Kc"/>
    <property type="match status" value="1"/>
</dbReference>
<sequence length="1892" mass="213258">QRDSSVASLLFGGLVCGILAKLKTPGKEQSFSSFLGDLVKTMEPIFNATSYSPLVEALLGILYTFSADLASSISSSAVVKASLNGGQEMLGILVIEESLMRSQEKDLQTQLWIHLVEYASLSLDVSHSLLTWKLIEGSQYDGRLYRSIGRWDCVQGILATKVAVEPITQSILNLESERNFEELWKTLKEHCDAHSGHQFPSSAEQTVFEQAYIQCGKVLNEWEDLGDLFPEGDINEAHLPSYMDLGLHLLLEDRHQLNPTVRHLKKGFLNYLNTSMKEREKRDLLESHWSLHLAVLYLMQGDLERAHHYGNKALDMFAIDWELLDSLDMERKMSLLHQLQPITELRMLIGVLRSSKGDMGRKVVEITKSWSLKPLASDAPLDLWQALLSQRQKYLCVLEKKVEEVGEEGEVLDALKMCSFRMYMEGACAAAHQSIPSIAHHMLDKACKVGVVATDERLQAEIVSVKAEIPLSDKRRTLSSVVSAWKEMESEDKGKGHHWLKLKANLSLAAASILGICPTALNELMPELKSWLKENLHIHTLGSEEVLEALNKKSKNMLLEVAGQRGAPSEAHLALFSFAIGALSSSLFGGNGEKRREGEREKEYASLAVDGMVEALKKGSAQARVLLPQLIQLLDTFPHLHSCFPQQAVKGTHAPEITDTTTHSVILWIITKFLHVVPFEVDAFLPPRFAFVDCCPEPLLADPGINPQAEGVPCWMFLSALPQLMGILDRSAGEAFHSVLEAIASTYPQAFLYPFRCSQPDYHFSFVSDARQKSRLQSFIQRQLCTSMGAAAFQHLAKLLDNMMENHRTLDTLTEALSRVCSPEKMIKDCLSDTTSLLQQSGKYGEARENVINLCRVFGMQPHPDTSPPLSGKYYQAFRDRLKGLFEEAFGTGASNIPKSGKAFYEKIKKIFNQLREVSLKIVPPESLSSYSPWLARFSATEQSMDVEIPGQYSSVAKPIPEHHVKISRFHDTVKLLRSKQAPRCITILGSDECEYRFLVKCGEDLRQDQRIQHLFTMMNSIFNQDHMCRQKGLSLATYKVLPLRGRLGLIEWVENSMTLKEFLLSSLSPAEVKRKKFCYASDGNVMGISPRLDEVRGKYSNWIKKSSSGSEPGVQYANMLLTHSDKEIETKFRELVNLLPSDVLRRSFLRLSGGSRGYFVLRENFARSHAVLSISHWILGIGDRHLENSMISQASGMEIGIDFGYAFGVATQFLPVPELMPFRLTPQILNLLMPLKEAGTLCEMMRHALGAIRHKEASVSLLSVLSVFIWEPGLDWKRLAIQAIAGKNKGEREDVSWLPRQKVDIVRAKLEGLNPAEATARELKEKPGKFLTSHWGREAQRALEKYVEVVRAKGKRSARSDLPPEGLDVKNQMSRITSGEFTNLNALVADLEDSSQASAVDVVARGPDVVPPHSSEMVNLGPLLANDPLQVSSSGEVEEEIIECDVIEIHEAPPTSAFVPVSKISTQNVVENSAHSEKMKTLPSKHTKSPRKRKGDGKGGKKVKKRKSRKSISKEQDEEDECGLEEDDDEDGEREWRKEGRRKQARVIPPVYFKKESLNLICQWDNCGDTLSNMEEFLNHLTSHLSTHTPQQTGDGRELRFKCLWGPCEFTIPDPRHMERHAFYHAFLAKIMCIGVNMLSRVSLPDCRMEGIVPHAQIPSFPESFRCKWSDCKQIFNNPQEFYWHVEWHAEGNPRGNNPGCPIPCLWDGCQGKCQSLYKLREHLRHHSKERVVACPSCGAGFFSRTRLYDHLVRQKDERKHECPHCGRTVASERILREHMQGHVNHYKCPICDMTCRSPSAVSLHMQYRHVKERTIPCPYCPYKYHKDKDGNFRLQTVRYESIELTQTLLGRVNEETISPQETKPAMVISLCDLTEDGELVVRPDPEMILS</sequence>
<dbReference type="GO" id="GO:0000723">
    <property type="term" value="P:telomere maintenance"/>
    <property type="evidence" value="ECO:0007669"/>
    <property type="project" value="TreeGrafter"/>
</dbReference>
<feature type="domain" description="PI3K/PI4K catalytic" evidence="6">
    <location>
        <begin position="970"/>
        <end position="1319"/>
    </location>
</feature>
<dbReference type="EMBL" id="CAJPEV010002369">
    <property type="protein sequence ID" value="CAG0896678.1"/>
    <property type="molecule type" value="Genomic_DNA"/>
</dbReference>
<dbReference type="Pfam" id="PF02259">
    <property type="entry name" value="FAT"/>
    <property type="match status" value="1"/>
</dbReference>
<feature type="domain" description="C2H2-type" evidence="5">
    <location>
        <begin position="1788"/>
        <end position="1816"/>
    </location>
</feature>
<dbReference type="GO" id="GO:0005634">
    <property type="term" value="C:nucleus"/>
    <property type="evidence" value="ECO:0007669"/>
    <property type="project" value="TreeGrafter"/>
</dbReference>
<dbReference type="InterPro" id="IPR036940">
    <property type="entry name" value="PI3/4_kinase_cat_sf"/>
</dbReference>
<keyword evidence="8" id="KW-1185">Reference proteome</keyword>
<keyword evidence="3" id="KW-0862">Zinc</keyword>
<dbReference type="InterPro" id="IPR045581">
    <property type="entry name" value="DNAPKcs_CC5"/>
</dbReference>
<evidence type="ECO:0000313" key="8">
    <source>
        <dbReference type="Proteomes" id="UP000677054"/>
    </source>
</evidence>
<dbReference type="PROSITE" id="PS00916">
    <property type="entry name" value="PI3_4_KINASE_2"/>
    <property type="match status" value="1"/>
</dbReference>
<dbReference type="GO" id="GO:0004677">
    <property type="term" value="F:DNA-dependent protein kinase activity"/>
    <property type="evidence" value="ECO:0007669"/>
    <property type="project" value="InterPro"/>
</dbReference>
<dbReference type="Pfam" id="PF19704">
    <property type="entry name" value="DNAPKcs_CC5"/>
    <property type="match status" value="1"/>
</dbReference>
<dbReference type="PANTHER" id="PTHR11139:SF68">
    <property type="entry name" value="DNA-DEPENDENT PROTEIN KINASE CATALYTIC SUBUNIT"/>
    <property type="match status" value="1"/>
</dbReference>
<dbReference type="Proteomes" id="UP000677054">
    <property type="component" value="Unassembled WGS sequence"/>
</dbReference>
<feature type="region of interest" description="Disordered" evidence="4">
    <location>
        <begin position="1470"/>
        <end position="1542"/>
    </location>
</feature>
<proteinExistence type="predicted"/>
<evidence type="ECO:0000256" key="4">
    <source>
        <dbReference type="SAM" id="MobiDB-lite"/>
    </source>
</evidence>
<keyword evidence="3" id="KW-0863">Zinc-finger</keyword>
<dbReference type="InterPro" id="IPR037706">
    <property type="entry name" value="DNA-PK_dom"/>
</dbReference>
<evidence type="ECO:0000259" key="6">
    <source>
        <dbReference type="PROSITE" id="PS50290"/>
    </source>
</evidence>
<dbReference type="PROSITE" id="PS50290">
    <property type="entry name" value="PI3_4_KINASE_3"/>
    <property type="match status" value="1"/>
</dbReference>
<evidence type="ECO:0000313" key="7">
    <source>
        <dbReference type="EMBL" id="CAD7249577.1"/>
    </source>
</evidence>
<dbReference type="EMBL" id="LR901886">
    <property type="protein sequence ID" value="CAD7249577.1"/>
    <property type="molecule type" value="Genomic_DNA"/>
</dbReference>
<dbReference type="PROSITE" id="PS00028">
    <property type="entry name" value="ZINC_FINGER_C2H2_1"/>
    <property type="match status" value="4"/>
</dbReference>
<keyword evidence="1" id="KW-0808">Transferase</keyword>
<dbReference type="GO" id="GO:0008270">
    <property type="term" value="F:zinc ion binding"/>
    <property type="evidence" value="ECO:0007669"/>
    <property type="project" value="UniProtKB-KW"/>
</dbReference>
<protein>
    <recommendedName>
        <fullName evidence="9">Non-specific serine/threonine protein kinase</fullName>
    </recommendedName>
</protein>
<feature type="non-terminal residue" evidence="7">
    <location>
        <position position="1892"/>
    </location>
</feature>
<accession>A0A7R9FNE3</accession>
<name>A0A7R9FNE3_9CRUS</name>
<gene>
    <name evidence="7" type="ORF">DSTB1V02_LOCUS9366</name>
</gene>
<keyword evidence="2" id="KW-0418">Kinase</keyword>
<keyword evidence="3" id="KW-0479">Metal-binding</keyword>
<evidence type="ECO:0000259" key="5">
    <source>
        <dbReference type="PROSITE" id="PS50157"/>
    </source>
</evidence>
<evidence type="ECO:0000256" key="3">
    <source>
        <dbReference type="PROSITE-ProRule" id="PRU00042"/>
    </source>
</evidence>
<evidence type="ECO:0000256" key="1">
    <source>
        <dbReference type="ARBA" id="ARBA00022679"/>
    </source>
</evidence>
<dbReference type="Gene3D" id="3.30.160.60">
    <property type="entry name" value="Classic Zinc Finger"/>
    <property type="match status" value="2"/>
</dbReference>
<dbReference type="InterPro" id="IPR018936">
    <property type="entry name" value="PI3/4_kinase_CS"/>
</dbReference>
<dbReference type="InterPro" id="IPR000403">
    <property type="entry name" value="PI3/4_kinase_cat_dom"/>
</dbReference>
<feature type="compositionally biased region" description="Acidic residues" evidence="4">
    <location>
        <begin position="1517"/>
        <end position="1534"/>
    </location>
</feature>
<dbReference type="Gene3D" id="3.30.1010.10">
    <property type="entry name" value="Phosphatidylinositol 3-kinase Catalytic Subunit, Chain A, domain 4"/>
    <property type="match status" value="1"/>
</dbReference>
<feature type="domain" description="C2H2-type" evidence="5">
    <location>
        <begin position="1734"/>
        <end position="1761"/>
    </location>
</feature>
<dbReference type="PANTHER" id="PTHR11139">
    <property type="entry name" value="ATAXIA TELANGIECTASIA MUTATED ATM -RELATED"/>
    <property type="match status" value="1"/>
</dbReference>
<dbReference type="Gene3D" id="1.10.1070.11">
    <property type="entry name" value="Phosphatidylinositol 3-/4-kinase, catalytic domain"/>
    <property type="match status" value="1"/>
</dbReference>
<dbReference type="InterPro" id="IPR011009">
    <property type="entry name" value="Kinase-like_dom_sf"/>
</dbReference>
<evidence type="ECO:0000256" key="2">
    <source>
        <dbReference type="ARBA" id="ARBA00022777"/>
    </source>
</evidence>
<feature type="compositionally biased region" description="Basic residues" evidence="4">
    <location>
        <begin position="1484"/>
        <end position="1512"/>
    </location>
</feature>
<reference evidence="7" key="1">
    <citation type="submission" date="2020-11" db="EMBL/GenBank/DDBJ databases">
        <authorList>
            <person name="Tran Van P."/>
        </authorList>
    </citation>
    <scope>NUCLEOTIDE SEQUENCE</scope>
</reference>
<dbReference type="SUPFAM" id="SSF57667">
    <property type="entry name" value="beta-beta-alpha zinc fingers"/>
    <property type="match status" value="2"/>
</dbReference>
<organism evidence="7">
    <name type="scientific">Darwinula stevensoni</name>
    <dbReference type="NCBI Taxonomy" id="69355"/>
    <lineage>
        <taxon>Eukaryota</taxon>
        <taxon>Metazoa</taxon>
        <taxon>Ecdysozoa</taxon>
        <taxon>Arthropoda</taxon>
        <taxon>Crustacea</taxon>
        <taxon>Oligostraca</taxon>
        <taxon>Ostracoda</taxon>
        <taxon>Podocopa</taxon>
        <taxon>Podocopida</taxon>
        <taxon>Darwinulocopina</taxon>
        <taxon>Darwinuloidea</taxon>
        <taxon>Darwinulidae</taxon>
        <taxon>Darwinula</taxon>
    </lineage>
</organism>
<dbReference type="InterPro" id="IPR050517">
    <property type="entry name" value="DDR_Repair_Kinase"/>
</dbReference>
<dbReference type="Pfam" id="PF00454">
    <property type="entry name" value="PI3_PI4_kinase"/>
    <property type="match status" value="1"/>
</dbReference>
<dbReference type="InterPro" id="IPR003151">
    <property type="entry name" value="PIK-rel_kinase_FAT"/>
</dbReference>
<dbReference type="InterPro" id="IPR036236">
    <property type="entry name" value="Znf_C2H2_sf"/>
</dbReference>
<dbReference type="OrthoDB" id="10260596at2759"/>
<dbReference type="GO" id="GO:0006303">
    <property type="term" value="P:double-strand break repair via nonhomologous end joining"/>
    <property type="evidence" value="ECO:0007669"/>
    <property type="project" value="InterPro"/>
</dbReference>
<dbReference type="InterPro" id="IPR013087">
    <property type="entry name" value="Znf_C2H2_type"/>
</dbReference>
<evidence type="ECO:0008006" key="9">
    <source>
        <dbReference type="Google" id="ProtNLM"/>
    </source>
</evidence>
<dbReference type="CDD" id="cd05172">
    <property type="entry name" value="PIKKc_DNA-PK"/>
    <property type="match status" value="1"/>
</dbReference>
<feature type="domain" description="C2H2-type" evidence="5">
    <location>
        <begin position="1666"/>
        <end position="1695"/>
    </location>
</feature>
<dbReference type="SMART" id="SM00355">
    <property type="entry name" value="ZnF_C2H2"/>
    <property type="match status" value="7"/>
</dbReference>
<dbReference type="PROSITE" id="PS50157">
    <property type="entry name" value="ZINC_FINGER_C2H2_2"/>
    <property type="match status" value="4"/>
</dbReference>